<reference evidence="2" key="1">
    <citation type="journal article" date="2014" name="Front. Microbiol.">
        <title>High frequency of phylogenetically diverse reductive dehalogenase-homologous genes in deep subseafloor sedimentary metagenomes.</title>
        <authorList>
            <person name="Kawai M."/>
            <person name="Futagami T."/>
            <person name="Toyoda A."/>
            <person name="Takaki Y."/>
            <person name="Nishi S."/>
            <person name="Hori S."/>
            <person name="Arai W."/>
            <person name="Tsubouchi T."/>
            <person name="Morono Y."/>
            <person name="Uchiyama I."/>
            <person name="Ito T."/>
            <person name="Fujiyama A."/>
            <person name="Inagaki F."/>
            <person name="Takami H."/>
        </authorList>
    </citation>
    <scope>NUCLEOTIDE SEQUENCE</scope>
    <source>
        <strain evidence="2">Expedition CK06-06</strain>
    </source>
</reference>
<dbReference type="PROSITE" id="PS51186">
    <property type="entry name" value="GNAT"/>
    <property type="match status" value="1"/>
</dbReference>
<organism evidence="2">
    <name type="scientific">marine sediment metagenome</name>
    <dbReference type="NCBI Taxonomy" id="412755"/>
    <lineage>
        <taxon>unclassified sequences</taxon>
        <taxon>metagenomes</taxon>
        <taxon>ecological metagenomes</taxon>
    </lineage>
</organism>
<dbReference type="CDD" id="cd04301">
    <property type="entry name" value="NAT_SF"/>
    <property type="match status" value="1"/>
</dbReference>
<dbReference type="AlphaFoldDB" id="X0S8F0"/>
<dbReference type="SUPFAM" id="SSF55729">
    <property type="entry name" value="Acyl-CoA N-acyltransferases (Nat)"/>
    <property type="match status" value="1"/>
</dbReference>
<dbReference type="Pfam" id="PF00583">
    <property type="entry name" value="Acetyltransf_1"/>
    <property type="match status" value="1"/>
</dbReference>
<gene>
    <name evidence="2" type="ORF">S01H1_15299</name>
</gene>
<dbReference type="InterPro" id="IPR000182">
    <property type="entry name" value="GNAT_dom"/>
</dbReference>
<accession>X0S8F0</accession>
<evidence type="ECO:0000313" key="2">
    <source>
        <dbReference type="EMBL" id="GAF72212.1"/>
    </source>
</evidence>
<dbReference type="GO" id="GO:0016747">
    <property type="term" value="F:acyltransferase activity, transferring groups other than amino-acyl groups"/>
    <property type="evidence" value="ECO:0007669"/>
    <property type="project" value="InterPro"/>
</dbReference>
<comment type="caution">
    <text evidence="2">The sequence shown here is derived from an EMBL/GenBank/DDBJ whole genome shotgun (WGS) entry which is preliminary data.</text>
</comment>
<feature type="domain" description="N-acetyltransferase" evidence="1">
    <location>
        <begin position="62"/>
        <end position="205"/>
    </location>
</feature>
<dbReference type="EMBL" id="BARS01007985">
    <property type="protein sequence ID" value="GAF72212.1"/>
    <property type="molecule type" value="Genomic_DNA"/>
</dbReference>
<dbReference type="PANTHER" id="PTHR43072">
    <property type="entry name" value="N-ACETYLTRANSFERASE"/>
    <property type="match status" value="1"/>
</dbReference>
<proteinExistence type="predicted"/>
<protein>
    <recommendedName>
        <fullName evidence="1">N-acetyltransferase domain-containing protein</fullName>
    </recommendedName>
</protein>
<dbReference type="Gene3D" id="3.40.630.30">
    <property type="match status" value="1"/>
</dbReference>
<dbReference type="InterPro" id="IPR016181">
    <property type="entry name" value="Acyl_CoA_acyltransferase"/>
</dbReference>
<sequence>MSEKMAEHSIVLASVPEDTGDFVRLFVIAAPEYAPALFAGTHEKVTRNCFRYKRNLLGFEHAHFVKVNGENVGTILAYDWILKKKQSTKSSLLTIRYMKIKFFTQMRHLQWAEYVLSKIDDGTFYIACVAVYPEFRNQGLGTSLLSRTEEAARKAGAIKLEVDAETDNEGAIRFYKRFGMNAVEEPRGTMIDGQEFEFIRLSKDI</sequence>
<evidence type="ECO:0000259" key="1">
    <source>
        <dbReference type="PROSITE" id="PS51186"/>
    </source>
</evidence>
<name>X0S8F0_9ZZZZ</name>